<gene>
    <name evidence="1" type="ORF">CL943_02765</name>
</gene>
<evidence type="ECO:0000313" key="1">
    <source>
        <dbReference type="EMBL" id="MAG22201.1"/>
    </source>
</evidence>
<dbReference type="EMBL" id="NZBU01000009">
    <property type="protein sequence ID" value="MAG22201.1"/>
    <property type="molecule type" value="Genomic_DNA"/>
</dbReference>
<protein>
    <recommendedName>
        <fullName evidence="3">Polymerase nucleotidyl transferase domain-containing protein</fullName>
    </recommendedName>
</protein>
<evidence type="ECO:0008006" key="3">
    <source>
        <dbReference type="Google" id="ProtNLM"/>
    </source>
</evidence>
<dbReference type="AlphaFoldDB" id="A0A2D6M1A6"/>
<comment type="caution">
    <text evidence="1">The sequence shown here is derived from an EMBL/GenBank/DDBJ whole genome shotgun (WGS) entry which is preliminary data.</text>
</comment>
<proteinExistence type="predicted"/>
<reference evidence="2" key="1">
    <citation type="submission" date="2017-09" db="EMBL/GenBank/DDBJ databases">
        <title>The Reconstruction of 2,631 Draft Metagenome-Assembled Genomes from the Global Oceans.</title>
        <authorList>
            <person name="Tully B.J."/>
            <person name="Graham E.D."/>
            <person name="Heidelberg J.F."/>
        </authorList>
    </citation>
    <scope>NUCLEOTIDE SEQUENCE [LARGE SCALE GENOMIC DNA]</scope>
</reference>
<dbReference type="Proteomes" id="UP000226592">
    <property type="component" value="Unassembled WGS sequence"/>
</dbReference>
<name>A0A2D6M1A6_9ARCH</name>
<accession>A0A2D6M1A6</accession>
<evidence type="ECO:0000313" key="2">
    <source>
        <dbReference type="Proteomes" id="UP000226592"/>
    </source>
</evidence>
<organism evidence="1 2">
    <name type="scientific">Candidatus Iainarchaeum sp</name>
    <dbReference type="NCBI Taxonomy" id="3101447"/>
    <lineage>
        <taxon>Archaea</taxon>
        <taxon>Candidatus Iainarchaeota</taxon>
        <taxon>Candidatus Iainarchaeia</taxon>
        <taxon>Candidatus Iainarchaeales</taxon>
        <taxon>Candidatus Iainarchaeaceae</taxon>
        <taxon>Candidatus Iainarchaeum</taxon>
    </lineage>
</organism>
<sequence length="366" mass="42852">MAHFYESTLIDTVDGFQCKSYANEHPEGFVIVKPKYIPKETISGEGLKYRFLFEKCFVRFNQFAAKDKLKGYVKQFREKFPDYVYDSDLHKNWFYVVPIDKIKTVHDCRKGLQELLSVPKKDLDEYLTLVRELVDFLVQSGIKVEDIGITHSTLLGNYTMGKSDMDLLIYGKDNGWKVLEFLKTAKHHLLKWKSDEEWAEYYKDHKTSESSHFTEEEYVKHMVRKKYEGLFGGTVFTLFTVEEKDETWFKWGEAEYEPVGLATINAEVIDHYNSHVRPGYYEVKDAVLVEGDHETPNIDEAIPIKRIVTYSIPFVQQALKGEEIKACGLLELVKPKNGPQYYRIVVGYFDAYLNERREKEFIKAEI</sequence>